<feature type="transmembrane region" description="Helical" evidence="1">
    <location>
        <begin position="76"/>
        <end position="97"/>
    </location>
</feature>
<reference evidence="2 3" key="1">
    <citation type="submission" date="2020-10" db="EMBL/GenBank/DDBJ databases">
        <title>The Coptis chinensis genome and diversification of protoberbering-type alkaloids.</title>
        <authorList>
            <person name="Wang B."/>
            <person name="Shu S."/>
            <person name="Song C."/>
            <person name="Liu Y."/>
        </authorList>
    </citation>
    <scope>NUCLEOTIDE SEQUENCE [LARGE SCALE GENOMIC DNA]</scope>
    <source>
        <strain evidence="2">HL-2020</strain>
        <tissue evidence="2">Leaf</tissue>
    </source>
</reference>
<keyword evidence="1" id="KW-1133">Transmembrane helix</keyword>
<keyword evidence="3" id="KW-1185">Reference proteome</keyword>
<name>A0A835LJ44_9MAGN</name>
<feature type="transmembrane region" description="Helical" evidence="1">
    <location>
        <begin position="12"/>
        <end position="32"/>
    </location>
</feature>
<gene>
    <name evidence="2" type="ORF">IFM89_024177</name>
</gene>
<organism evidence="2 3">
    <name type="scientific">Coptis chinensis</name>
    <dbReference type="NCBI Taxonomy" id="261450"/>
    <lineage>
        <taxon>Eukaryota</taxon>
        <taxon>Viridiplantae</taxon>
        <taxon>Streptophyta</taxon>
        <taxon>Embryophyta</taxon>
        <taxon>Tracheophyta</taxon>
        <taxon>Spermatophyta</taxon>
        <taxon>Magnoliopsida</taxon>
        <taxon>Ranunculales</taxon>
        <taxon>Ranunculaceae</taxon>
        <taxon>Coptidoideae</taxon>
        <taxon>Coptis</taxon>
    </lineage>
</organism>
<keyword evidence="1" id="KW-0812">Transmembrane</keyword>
<evidence type="ECO:0000313" key="3">
    <source>
        <dbReference type="Proteomes" id="UP000631114"/>
    </source>
</evidence>
<proteinExistence type="predicted"/>
<keyword evidence="1" id="KW-0472">Membrane</keyword>
<accession>A0A835LJ44</accession>
<dbReference type="OrthoDB" id="26525at2759"/>
<evidence type="ECO:0000313" key="2">
    <source>
        <dbReference type="EMBL" id="KAF9593559.1"/>
    </source>
</evidence>
<dbReference type="AlphaFoldDB" id="A0A835LJ44"/>
<feature type="transmembrane region" description="Helical" evidence="1">
    <location>
        <begin position="38"/>
        <end position="64"/>
    </location>
</feature>
<sequence>MHKYKYLTNDILGNLFLIIVYGYLMFLAASYLSTGSELFLEILGPGIVGGLYLPMLCALPDALLILGQCLTFHFDLLIFLNCSSLYNFYGGFVFFFVKHKATLCSLTWNVERGLSAAPFYLRVLVGSYFSVARALVGLLKLGTMSMFGTLLVIWGLVKEGLLGKHVNTDPTKAC</sequence>
<evidence type="ECO:0000256" key="1">
    <source>
        <dbReference type="SAM" id="Phobius"/>
    </source>
</evidence>
<dbReference type="PANTHER" id="PTHR35288">
    <property type="entry name" value="TAIL FIBER"/>
    <property type="match status" value="1"/>
</dbReference>
<dbReference type="EMBL" id="JADFTS010000008">
    <property type="protein sequence ID" value="KAF9593559.1"/>
    <property type="molecule type" value="Genomic_DNA"/>
</dbReference>
<dbReference type="Proteomes" id="UP000631114">
    <property type="component" value="Unassembled WGS sequence"/>
</dbReference>
<protein>
    <submittedName>
        <fullName evidence="2">Uncharacterized protein</fullName>
    </submittedName>
</protein>
<comment type="caution">
    <text evidence="2">The sequence shown here is derived from an EMBL/GenBank/DDBJ whole genome shotgun (WGS) entry which is preliminary data.</text>
</comment>
<dbReference type="PANTHER" id="PTHR35288:SF1">
    <property type="entry name" value="TAIL FIBER"/>
    <property type="match status" value="1"/>
</dbReference>